<proteinExistence type="predicted"/>
<dbReference type="Gene3D" id="3.30.530.20">
    <property type="match status" value="1"/>
</dbReference>
<dbReference type="RefSeq" id="WP_179812524.1">
    <property type="nucleotide sequence ID" value="NZ_JACBZD010000001.1"/>
</dbReference>
<reference evidence="1 2" key="1">
    <citation type="submission" date="2020-07" db="EMBL/GenBank/DDBJ databases">
        <title>Sequencing the genomes of 1000 actinobacteria strains.</title>
        <authorList>
            <person name="Klenk H.-P."/>
        </authorList>
    </citation>
    <scope>NUCLEOTIDE SEQUENCE [LARGE SCALE GENOMIC DNA]</scope>
    <source>
        <strain evidence="1 2">DSM 42178</strain>
    </source>
</reference>
<name>A0A852ZRJ6_9ACTN</name>
<sequence length="144" mass="16204">MAVFRIERPTHLAAPEAWRRLTTWERHTGSVPLTTIRVTTPPPNRVGTTFAARTGIGRAAFDDPMEVVRWSPPAAGRPGHCRLVKRGSVVLGWAEIEVHPLPHGSRIVWREELRLRRLPRLLDAATAHAARPLFAHALTRLLRD</sequence>
<organism evidence="1 2">
    <name type="scientific">Allostreptomyces psammosilenae</name>
    <dbReference type="NCBI Taxonomy" id="1892865"/>
    <lineage>
        <taxon>Bacteria</taxon>
        <taxon>Bacillati</taxon>
        <taxon>Actinomycetota</taxon>
        <taxon>Actinomycetes</taxon>
        <taxon>Kitasatosporales</taxon>
        <taxon>Streptomycetaceae</taxon>
        <taxon>Allostreptomyces</taxon>
    </lineage>
</organism>
<gene>
    <name evidence="1" type="ORF">FHU37_000427</name>
</gene>
<evidence type="ECO:0000313" key="1">
    <source>
        <dbReference type="EMBL" id="NYI03484.1"/>
    </source>
</evidence>
<evidence type="ECO:0008006" key="3">
    <source>
        <dbReference type="Google" id="ProtNLM"/>
    </source>
</evidence>
<dbReference type="InterPro" id="IPR023393">
    <property type="entry name" value="START-like_dom_sf"/>
</dbReference>
<protein>
    <recommendedName>
        <fullName evidence="3">Immediate-early protein 2</fullName>
    </recommendedName>
</protein>
<dbReference type="AlphaFoldDB" id="A0A852ZRJ6"/>
<evidence type="ECO:0000313" key="2">
    <source>
        <dbReference type="Proteomes" id="UP000567795"/>
    </source>
</evidence>
<comment type="caution">
    <text evidence="1">The sequence shown here is derived from an EMBL/GenBank/DDBJ whole genome shotgun (WGS) entry which is preliminary data.</text>
</comment>
<dbReference type="EMBL" id="JACBZD010000001">
    <property type="protein sequence ID" value="NYI03484.1"/>
    <property type="molecule type" value="Genomic_DNA"/>
</dbReference>
<accession>A0A852ZRJ6</accession>
<dbReference type="SUPFAM" id="SSF55961">
    <property type="entry name" value="Bet v1-like"/>
    <property type="match status" value="1"/>
</dbReference>
<dbReference type="Proteomes" id="UP000567795">
    <property type="component" value="Unassembled WGS sequence"/>
</dbReference>
<keyword evidence="2" id="KW-1185">Reference proteome</keyword>